<dbReference type="Proteomes" id="UP000279673">
    <property type="component" value="Unassembled WGS sequence"/>
</dbReference>
<gene>
    <name evidence="3" type="ORF">DYS74_15945</name>
</gene>
<dbReference type="RefSeq" id="WP_121534668.1">
    <property type="nucleotide sequence ID" value="NZ_RCHI01000019.1"/>
</dbReference>
<sequence length="330" mass="33913">MDIRLRLAALAATLTLALGTAAGAAEPVIYQLGWVPGGTNAIEYYALAKGYFAAEGLDVTIRSGNGATDTLSKVAAGAADIGNVGLDAALAAAAEQKVPAKVIYALFTKNPGSIHVGADSGITTLADLAGKKIALPAYSSTTVTWPLFVRRNGLDPDRIDTVKVDASALAPMLASGQVDAIVNWVTVAPLDRAVMAAAGREMVVIPMSEHGLESYSAALAAGDTFLAQRPEVARAFLRALAKATPAAIADPDGAAAAIHALVPEVDAAIAAQEFRAAIPLIENEVTRAAGLGRFDPAQVAKTWDWVAQSQGFAPAALDPMSVIDMSFVPE</sequence>
<protein>
    <submittedName>
        <fullName evidence="3">Sulfonate/nitrate transporter</fullName>
    </submittedName>
</protein>
<evidence type="ECO:0000256" key="1">
    <source>
        <dbReference type="SAM" id="SignalP"/>
    </source>
</evidence>
<dbReference type="SUPFAM" id="SSF53850">
    <property type="entry name" value="Periplasmic binding protein-like II"/>
    <property type="match status" value="1"/>
</dbReference>
<dbReference type="Pfam" id="PF09084">
    <property type="entry name" value="NMT1"/>
    <property type="match status" value="1"/>
</dbReference>
<feature type="signal peptide" evidence="1">
    <location>
        <begin position="1"/>
        <end position="24"/>
    </location>
</feature>
<comment type="caution">
    <text evidence="3">The sequence shown here is derived from an EMBL/GenBank/DDBJ whole genome shotgun (WGS) entry which is preliminary data.</text>
</comment>
<evidence type="ECO:0000313" key="3">
    <source>
        <dbReference type="EMBL" id="RLL62823.1"/>
    </source>
</evidence>
<dbReference type="PANTHER" id="PTHR31528:SF15">
    <property type="entry name" value="RIBOFLAVIN-BINDING PROTEIN RIBY"/>
    <property type="match status" value="1"/>
</dbReference>
<dbReference type="GO" id="GO:0009228">
    <property type="term" value="P:thiamine biosynthetic process"/>
    <property type="evidence" value="ECO:0007669"/>
    <property type="project" value="InterPro"/>
</dbReference>
<proteinExistence type="predicted"/>
<name>A0A421BK01_9RHOB</name>
<organism evidence="3 4">
    <name type="scientific">Paenirhodobacter hankyongi</name>
    <dbReference type="NCBI Taxonomy" id="2294033"/>
    <lineage>
        <taxon>Bacteria</taxon>
        <taxon>Pseudomonadati</taxon>
        <taxon>Pseudomonadota</taxon>
        <taxon>Alphaproteobacteria</taxon>
        <taxon>Rhodobacterales</taxon>
        <taxon>Rhodobacter group</taxon>
        <taxon>Paenirhodobacter</taxon>
    </lineage>
</organism>
<evidence type="ECO:0000259" key="2">
    <source>
        <dbReference type="Pfam" id="PF09084"/>
    </source>
</evidence>
<reference evidence="3 4" key="1">
    <citation type="submission" date="2018-10" db="EMBL/GenBank/DDBJ databases">
        <title>Rhodobacter sp . BO-81.</title>
        <authorList>
            <person name="Im W.T."/>
        </authorList>
    </citation>
    <scope>NUCLEOTIDE SEQUENCE [LARGE SCALE GENOMIC DNA]</scope>
    <source>
        <strain evidence="3 4">BO-81</strain>
    </source>
</reference>
<feature type="domain" description="SsuA/THI5-like" evidence="2">
    <location>
        <begin position="42"/>
        <end position="254"/>
    </location>
</feature>
<keyword evidence="4" id="KW-1185">Reference proteome</keyword>
<dbReference type="Gene3D" id="3.40.190.10">
    <property type="entry name" value="Periplasmic binding protein-like II"/>
    <property type="match status" value="2"/>
</dbReference>
<accession>A0A421BK01</accession>
<dbReference type="InterPro" id="IPR015168">
    <property type="entry name" value="SsuA/THI5"/>
</dbReference>
<feature type="chain" id="PRO_5019552330" evidence="1">
    <location>
        <begin position="25"/>
        <end position="330"/>
    </location>
</feature>
<dbReference type="AlphaFoldDB" id="A0A421BK01"/>
<evidence type="ECO:0000313" key="4">
    <source>
        <dbReference type="Proteomes" id="UP000279673"/>
    </source>
</evidence>
<dbReference type="EMBL" id="RCHI01000019">
    <property type="protein sequence ID" value="RLL62823.1"/>
    <property type="molecule type" value="Genomic_DNA"/>
</dbReference>
<dbReference type="PANTHER" id="PTHR31528">
    <property type="entry name" value="4-AMINO-5-HYDROXYMETHYL-2-METHYLPYRIMIDINE PHOSPHATE SYNTHASE THI11-RELATED"/>
    <property type="match status" value="1"/>
</dbReference>
<dbReference type="InterPro" id="IPR027939">
    <property type="entry name" value="NMT1/THI5"/>
</dbReference>
<keyword evidence="1" id="KW-0732">Signal</keyword>